<dbReference type="Pfam" id="PF07811">
    <property type="entry name" value="TadE"/>
    <property type="match status" value="1"/>
</dbReference>
<protein>
    <recommendedName>
        <fullName evidence="2">TadE-like domain-containing protein</fullName>
    </recommendedName>
</protein>
<dbReference type="EMBL" id="PRDS01000006">
    <property type="protein sequence ID" value="PPB80233.1"/>
    <property type="molecule type" value="Genomic_DNA"/>
</dbReference>
<keyword evidence="1" id="KW-0472">Membrane</keyword>
<feature type="domain" description="TadE-like" evidence="2">
    <location>
        <begin position="21"/>
        <end position="63"/>
    </location>
</feature>
<gene>
    <name evidence="3" type="ORF">LV82_02107</name>
</gene>
<name>A0A2S5JFI3_9RHOB</name>
<evidence type="ECO:0000256" key="1">
    <source>
        <dbReference type="SAM" id="Phobius"/>
    </source>
</evidence>
<keyword evidence="1" id="KW-0812">Transmembrane</keyword>
<sequence length="187" mass="20913">MTTVMKRMRGWLWRKCREEDGASTIPFVIIVPAFLVLLMSSLEQGILLLRHVMLEHAVDVSVRDLRLGTWKDPTHDEFKKVVCSRAGIIPDCENVLLVELRPIDTTTWSPLNTGPVCVDRASPMEPEDMPEFEDGEGDQIMLIRACVKFDPVFPTTGLGFYLPKDNTGAYALVTMSAYVNEPDLGGS</sequence>
<accession>A0A2S5JFI3</accession>
<dbReference type="AlphaFoldDB" id="A0A2S5JFI3"/>
<evidence type="ECO:0000259" key="2">
    <source>
        <dbReference type="Pfam" id="PF07811"/>
    </source>
</evidence>
<evidence type="ECO:0000313" key="4">
    <source>
        <dbReference type="Proteomes" id="UP000239736"/>
    </source>
</evidence>
<reference evidence="3 4" key="1">
    <citation type="submission" date="2018-01" db="EMBL/GenBank/DDBJ databases">
        <title>Genomic Encyclopedia of Archaeal and Bacterial Type Strains, Phase II (KMG-II): from individual species to whole genera.</title>
        <authorList>
            <person name="Goeker M."/>
        </authorList>
    </citation>
    <scope>NUCLEOTIDE SEQUENCE [LARGE SCALE GENOMIC DNA]</scope>
    <source>
        <strain evidence="3 4">DSM 12048</strain>
    </source>
</reference>
<keyword evidence="4" id="KW-1185">Reference proteome</keyword>
<comment type="caution">
    <text evidence="3">The sequence shown here is derived from an EMBL/GenBank/DDBJ whole genome shotgun (WGS) entry which is preliminary data.</text>
</comment>
<keyword evidence="1" id="KW-1133">Transmembrane helix</keyword>
<dbReference type="InterPro" id="IPR012495">
    <property type="entry name" value="TadE-like_dom"/>
</dbReference>
<feature type="transmembrane region" description="Helical" evidence="1">
    <location>
        <begin position="21"/>
        <end position="42"/>
    </location>
</feature>
<evidence type="ECO:0000313" key="3">
    <source>
        <dbReference type="EMBL" id="PPB80233.1"/>
    </source>
</evidence>
<dbReference type="Proteomes" id="UP000239736">
    <property type="component" value="Unassembled WGS sequence"/>
</dbReference>
<proteinExistence type="predicted"/>
<organism evidence="3 4">
    <name type="scientific">Albidovulum inexpectatum</name>
    <dbReference type="NCBI Taxonomy" id="196587"/>
    <lineage>
        <taxon>Bacteria</taxon>
        <taxon>Pseudomonadati</taxon>
        <taxon>Pseudomonadota</taxon>
        <taxon>Alphaproteobacteria</taxon>
        <taxon>Rhodobacterales</taxon>
        <taxon>Paracoccaceae</taxon>
        <taxon>Albidovulum</taxon>
    </lineage>
</organism>